<accession>A0A0G4EHW2</accession>
<dbReference type="SUPFAM" id="SSF52540">
    <property type="entry name" value="P-loop containing nucleoside triphosphate hydrolases"/>
    <property type="match status" value="1"/>
</dbReference>
<dbReference type="InParanoid" id="A0A0G4EHW2"/>
<name>A0A0G4EHW2_VITBC</name>
<evidence type="ECO:0000313" key="2">
    <source>
        <dbReference type="Proteomes" id="UP000041254"/>
    </source>
</evidence>
<evidence type="ECO:0008006" key="3">
    <source>
        <dbReference type="Google" id="ProtNLM"/>
    </source>
</evidence>
<dbReference type="OrthoDB" id="432234at2759"/>
<dbReference type="Gene3D" id="3.40.50.300">
    <property type="entry name" value="P-loop containing nucleotide triphosphate hydrolases"/>
    <property type="match status" value="1"/>
</dbReference>
<keyword evidence="2" id="KW-1185">Reference proteome</keyword>
<reference evidence="1 2" key="1">
    <citation type="submission" date="2014-11" db="EMBL/GenBank/DDBJ databases">
        <authorList>
            <person name="Zhu J."/>
            <person name="Qi W."/>
            <person name="Song R."/>
        </authorList>
    </citation>
    <scope>NUCLEOTIDE SEQUENCE [LARGE SCALE GENOMIC DNA]</scope>
</reference>
<dbReference type="InterPro" id="IPR027417">
    <property type="entry name" value="P-loop_NTPase"/>
</dbReference>
<gene>
    <name evidence="1" type="ORF">Vbra_3805</name>
</gene>
<dbReference type="VEuPathDB" id="CryptoDB:Vbra_3805"/>
<sequence>MVVAGGPGCGKSWVMQALALYFAGIGRPFCLRKTTMTGVAASTISGSTLHSALQIEVYKARNRQEHRRRG</sequence>
<proteinExistence type="predicted"/>
<dbReference type="EMBL" id="CDMY01000239">
    <property type="protein sequence ID" value="CEL95800.1"/>
    <property type="molecule type" value="Genomic_DNA"/>
</dbReference>
<organism evidence="1 2">
    <name type="scientific">Vitrella brassicaformis (strain CCMP3155)</name>
    <dbReference type="NCBI Taxonomy" id="1169540"/>
    <lineage>
        <taxon>Eukaryota</taxon>
        <taxon>Sar</taxon>
        <taxon>Alveolata</taxon>
        <taxon>Colpodellida</taxon>
        <taxon>Vitrellaceae</taxon>
        <taxon>Vitrella</taxon>
    </lineage>
</organism>
<protein>
    <recommendedName>
        <fullName evidence="3">ATP-dependent DNA helicase</fullName>
    </recommendedName>
</protein>
<evidence type="ECO:0000313" key="1">
    <source>
        <dbReference type="EMBL" id="CEL95800.1"/>
    </source>
</evidence>
<dbReference type="Proteomes" id="UP000041254">
    <property type="component" value="Unassembled WGS sequence"/>
</dbReference>
<dbReference type="AlphaFoldDB" id="A0A0G4EHW2"/>